<name>A0ACA9M8H3_9GLOM</name>
<dbReference type="EMBL" id="CAJVPW010006813">
    <property type="protein sequence ID" value="CAG8573413.1"/>
    <property type="molecule type" value="Genomic_DNA"/>
</dbReference>
<comment type="caution">
    <text evidence="1">The sequence shown here is derived from an EMBL/GenBank/DDBJ whole genome shotgun (WGS) entry which is preliminary data.</text>
</comment>
<gene>
    <name evidence="1" type="ORF">SPELUC_LOCUS6081</name>
</gene>
<evidence type="ECO:0000313" key="2">
    <source>
        <dbReference type="Proteomes" id="UP000789366"/>
    </source>
</evidence>
<organism evidence="1 2">
    <name type="scientific">Cetraspora pellucida</name>
    <dbReference type="NCBI Taxonomy" id="1433469"/>
    <lineage>
        <taxon>Eukaryota</taxon>
        <taxon>Fungi</taxon>
        <taxon>Fungi incertae sedis</taxon>
        <taxon>Mucoromycota</taxon>
        <taxon>Glomeromycotina</taxon>
        <taxon>Glomeromycetes</taxon>
        <taxon>Diversisporales</taxon>
        <taxon>Gigasporaceae</taxon>
        <taxon>Cetraspora</taxon>
    </lineage>
</organism>
<proteinExistence type="predicted"/>
<reference evidence="1" key="1">
    <citation type="submission" date="2021-06" db="EMBL/GenBank/DDBJ databases">
        <authorList>
            <person name="Kallberg Y."/>
            <person name="Tangrot J."/>
            <person name="Rosling A."/>
        </authorList>
    </citation>
    <scope>NUCLEOTIDE SEQUENCE</scope>
    <source>
        <strain evidence="1">28 12/20/2015</strain>
    </source>
</reference>
<keyword evidence="2" id="KW-1185">Reference proteome</keyword>
<sequence>MADLFGGRREKARLAAQHFSSSRIKRMRTTQDHNFVKNNSQEKQQVQFLLFQKAQLVISTLIQPQSLVQLVWQQSPFHTMGTSAVGLEGQWNMSTPQSLVSPSFFEQQLPQGVFNRNSVNSPQLQFNERFRSSSGNACANGKLGSREIVCFLCEGKGHYAND</sequence>
<accession>A0ACA9M8H3</accession>
<dbReference type="Proteomes" id="UP000789366">
    <property type="component" value="Unassembled WGS sequence"/>
</dbReference>
<evidence type="ECO:0000313" key="1">
    <source>
        <dbReference type="EMBL" id="CAG8573413.1"/>
    </source>
</evidence>
<protein>
    <submittedName>
        <fullName evidence="1">17441_t:CDS:1</fullName>
    </submittedName>
</protein>
<feature type="non-terminal residue" evidence="1">
    <location>
        <position position="162"/>
    </location>
</feature>